<name>A0A3Q1F5F0_9TELE</name>
<proteinExistence type="predicted"/>
<accession>A0A3Q1F5F0</accession>
<organism evidence="1 2">
    <name type="scientific">Acanthochromis polyacanthus</name>
    <name type="common">spiny chromis</name>
    <dbReference type="NCBI Taxonomy" id="80966"/>
    <lineage>
        <taxon>Eukaryota</taxon>
        <taxon>Metazoa</taxon>
        <taxon>Chordata</taxon>
        <taxon>Craniata</taxon>
        <taxon>Vertebrata</taxon>
        <taxon>Euteleostomi</taxon>
        <taxon>Actinopterygii</taxon>
        <taxon>Neopterygii</taxon>
        <taxon>Teleostei</taxon>
        <taxon>Neoteleostei</taxon>
        <taxon>Acanthomorphata</taxon>
        <taxon>Ovalentaria</taxon>
        <taxon>Pomacentridae</taxon>
        <taxon>Acanthochromis</taxon>
    </lineage>
</organism>
<dbReference type="PANTHER" id="PTHR23266">
    <property type="entry name" value="IMMUNOGLOBULIN HEAVY CHAIN"/>
    <property type="match status" value="1"/>
</dbReference>
<reference evidence="1" key="2">
    <citation type="submission" date="2025-09" db="UniProtKB">
        <authorList>
            <consortium name="Ensembl"/>
        </authorList>
    </citation>
    <scope>IDENTIFICATION</scope>
</reference>
<evidence type="ECO:0000313" key="2">
    <source>
        <dbReference type="Proteomes" id="UP000257200"/>
    </source>
</evidence>
<sequence>MLRLIDYSKLIGRGPSNPSSNIYSSSVQGRIEIRRDDSNMVKSPGKSHRLTYYSYGLNFEGLEWIASISSSSDYIYNFQSVQGRFTISRNNNVQHQYLQMNSLKKEDSASLLLCSRYTVTGLGSAAVQKPTVASQ</sequence>
<dbReference type="SUPFAM" id="SSF48726">
    <property type="entry name" value="Immunoglobulin"/>
    <property type="match status" value="1"/>
</dbReference>
<dbReference type="AlphaFoldDB" id="A0A3Q1F5F0"/>
<evidence type="ECO:0008006" key="3">
    <source>
        <dbReference type="Google" id="ProtNLM"/>
    </source>
</evidence>
<dbReference type="InterPro" id="IPR013783">
    <property type="entry name" value="Ig-like_fold"/>
</dbReference>
<keyword evidence="2" id="KW-1185">Reference proteome</keyword>
<protein>
    <recommendedName>
        <fullName evidence="3">Immunoglobulin V-set domain-containing protein</fullName>
    </recommendedName>
</protein>
<evidence type="ECO:0000313" key="1">
    <source>
        <dbReference type="Ensembl" id="ENSAPOP00000002570.1"/>
    </source>
</evidence>
<dbReference type="InterPro" id="IPR050199">
    <property type="entry name" value="IgHV"/>
</dbReference>
<reference evidence="1" key="1">
    <citation type="submission" date="2025-08" db="UniProtKB">
        <authorList>
            <consortium name="Ensembl"/>
        </authorList>
    </citation>
    <scope>IDENTIFICATION</scope>
</reference>
<dbReference type="InParanoid" id="A0A3Q1F5F0"/>
<dbReference type="Gene3D" id="2.60.40.10">
    <property type="entry name" value="Immunoglobulins"/>
    <property type="match status" value="1"/>
</dbReference>
<dbReference type="Ensembl" id="ENSAPOT00000013325.1">
    <property type="protein sequence ID" value="ENSAPOP00000002570.1"/>
    <property type="gene ID" value="ENSAPOG00000003937.1"/>
</dbReference>
<dbReference type="Proteomes" id="UP000257200">
    <property type="component" value="Unplaced"/>
</dbReference>
<dbReference type="InterPro" id="IPR036179">
    <property type="entry name" value="Ig-like_dom_sf"/>
</dbReference>